<evidence type="ECO:0000313" key="1">
    <source>
        <dbReference type="EMBL" id="KAK8916125.1"/>
    </source>
</evidence>
<evidence type="ECO:0000313" key="2">
    <source>
        <dbReference type="Proteomes" id="UP001418222"/>
    </source>
</evidence>
<gene>
    <name evidence="1" type="ORF">KSP39_PZI022311</name>
</gene>
<dbReference type="EMBL" id="JBBWWQ010000020">
    <property type="protein sequence ID" value="KAK8916125.1"/>
    <property type="molecule type" value="Genomic_DNA"/>
</dbReference>
<keyword evidence="2" id="KW-1185">Reference proteome</keyword>
<sequence>MTKGLVLTNEEKSDVATLLSSSLGVLPVQGYSLMITGHHYLSDRNSESRRAFAIIEKQFWNDNAVKNWFAEDIAMIQDCAWHKSGHPVIPSIKESMARDERIAAMLREAGAGSAASRLPATEPQLRTANSYVTLMKKVDPLFKMFGGSADATELSEILRVIKSWPWTTESVVVPDTWPQSVKTRAQALNLLGEMLAKNVAKVAYCYGFYCAFADQNQTLSVRDAAADALRTSYSLTKLKSQCNAAYLEGQLAYRDCNAARNKKKLEGQNV</sequence>
<protein>
    <submittedName>
        <fullName evidence="1">Uncharacterized protein</fullName>
    </submittedName>
</protein>
<dbReference type="AlphaFoldDB" id="A0AAP0FUI7"/>
<reference evidence="1 2" key="1">
    <citation type="journal article" date="2022" name="Nat. Plants">
        <title>Genomes of leafy and leafless Platanthera orchids illuminate the evolution of mycoheterotrophy.</title>
        <authorList>
            <person name="Li M.H."/>
            <person name="Liu K.W."/>
            <person name="Li Z."/>
            <person name="Lu H.C."/>
            <person name="Ye Q.L."/>
            <person name="Zhang D."/>
            <person name="Wang J.Y."/>
            <person name="Li Y.F."/>
            <person name="Zhong Z.M."/>
            <person name="Liu X."/>
            <person name="Yu X."/>
            <person name="Liu D.K."/>
            <person name="Tu X.D."/>
            <person name="Liu B."/>
            <person name="Hao Y."/>
            <person name="Liao X.Y."/>
            <person name="Jiang Y.T."/>
            <person name="Sun W.H."/>
            <person name="Chen J."/>
            <person name="Chen Y.Q."/>
            <person name="Ai Y."/>
            <person name="Zhai J.W."/>
            <person name="Wu S.S."/>
            <person name="Zhou Z."/>
            <person name="Hsiao Y.Y."/>
            <person name="Wu W.L."/>
            <person name="Chen Y.Y."/>
            <person name="Lin Y.F."/>
            <person name="Hsu J.L."/>
            <person name="Li C.Y."/>
            <person name="Wang Z.W."/>
            <person name="Zhao X."/>
            <person name="Zhong W.Y."/>
            <person name="Ma X.K."/>
            <person name="Ma L."/>
            <person name="Huang J."/>
            <person name="Chen G.Z."/>
            <person name="Huang M.Z."/>
            <person name="Huang L."/>
            <person name="Peng D.H."/>
            <person name="Luo Y.B."/>
            <person name="Zou S.Q."/>
            <person name="Chen S.P."/>
            <person name="Lan S."/>
            <person name="Tsai W.C."/>
            <person name="Van de Peer Y."/>
            <person name="Liu Z.J."/>
        </authorList>
    </citation>
    <scope>NUCLEOTIDE SEQUENCE [LARGE SCALE GENOMIC DNA]</scope>
    <source>
        <strain evidence="1">Lor287</strain>
    </source>
</reference>
<name>A0AAP0FUI7_9ASPA</name>
<accession>A0AAP0FUI7</accession>
<dbReference type="Proteomes" id="UP001418222">
    <property type="component" value="Unassembled WGS sequence"/>
</dbReference>
<comment type="caution">
    <text evidence="1">The sequence shown here is derived from an EMBL/GenBank/DDBJ whole genome shotgun (WGS) entry which is preliminary data.</text>
</comment>
<organism evidence="1 2">
    <name type="scientific">Platanthera zijinensis</name>
    <dbReference type="NCBI Taxonomy" id="2320716"/>
    <lineage>
        <taxon>Eukaryota</taxon>
        <taxon>Viridiplantae</taxon>
        <taxon>Streptophyta</taxon>
        <taxon>Embryophyta</taxon>
        <taxon>Tracheophyta</taxon>
        <taxon>Spermatophyta</taxon>
        <taxon>Magnoliopsida</taxon>
        <taxon>Liliopsida</taxon>
        <taxon>Asparagales</taxon>
        <taxon>Orchidaceae</taxon>
        <taxon>Orchidoideae</taxon>
        <taxon>Orchideae</taxon>
        <taxon>Orchidinae</taxon>
        <taxon>Platanthera</taxon>
    </lineage>
</organism>
<proteinExistence type="predicted"/>